<reference evidence="9 10" key="1">
    <citation type="submission" date="2017-09" db="EMBL/GenBank/DDBJ databases">
        <title>Complete genome sequence of Verrucomicrobial strain HZ-65, isolated from freshwater.</title>
        <authorList>
            <person name="Choi A."/>
        </authorList>
    </citation>
    <scope>NUCLEOTIDE SEQUENCE [LARGE SCALE GENOMIC DNA]</scope>
    <source>
        <strain evidence="9 10">HZ-65</strain>
    </source>
</reference>
<evidence type="ECO:0000256" key="1">
    <source>
        <dbReference type="ARBA" id="ARBA00011073"/>
    </source>
</evidence>
<dbReference type="GO" id="GO:0006508">
    <property type="term" value="P:proteolysis"/>
    <property type="evidence" value="ECO:0007669"/>
    <property type="project" value="UniProtKB-KW"/>
</dbReference>
<feature type="domain" description="Peptidase S8/S53" evidence="8">
    <location>
        <begin position="186"/>
        <end position="427"/>
    </location>
</feature>
<evidence type="ECO:0000256" key="4">
    <source>
        <dbReference type="ARBA" id="ARBA00022825"/>
    </source>
</evidence>
<evidence type="ECO:0000259" key="8">
    <source>
        <dbReference type="Pfam" id="PF00082"/>
    </source>
</evidence>
<dbReference type="PANTHER" id="PTHR43806:SF11">
    <property type="entry name" value="CEREVISIN-RELATED"/>
    <property type="match status" value="1"/>
</dbReference>
<evidence type="ECO:0000256" key="2">
    <source>
        <dbReference type="ARBA" id="ARBA00022670"/>
    </source>
</evidence>
<dbReference type="InterPro" id="IPR000209">
    <property type="entry name" value="Peptidase_S8/S53_dom"/>
</dbReference>
<dbReference type="Gene3D" id="3.40.50.200">
    <property type="entry name" value="Peptidase S8/S53 domain"/>
    <property type="match status" value="1"/>
</dbReference>
<dbReference type="PROSITE" id="PS51892">
    <property type="entry name" value="SUBTILASE"/>
    <property type="match status" value="1"/>
</dbReference>
<dbReference type="PROSITE" id="PS00136">
    <property type="entry name" value="SUBTILASE_ASP"/>
    <property type="match status" value="1"/>
</dbReference>
<evidence type="ECO:0000313" key="9">
    <source>
        <dbReference type="EMBL" id="ATC64958.1"/>
    </source>
</evidence>
<evidence type="ECO:0000313" key="10">
    <source>
        <dbReference type="Proteomes" id="UP000217265"/>
    </source>
</evidence>
<feature type="active site" description="Charge relay system" evidence="5">
    <location>
        <position position="228"/>
    </location>
</feature>
<dbReference type="PANTHER" id="PTHR43806">
    <property type="entry name" value="PEPTIDASE S8"/>
    <property type="match status" value="1"/>
</dbReference>
<feature type="active site" description="Charge relay system" evidence="5">
    <location>
        <position position="379"/>
    </location>
</feature>
<dbReference type="InterPro" id="IPR022398">
    <property type="entry name" value="Peptidase_S8_His-AS"/>
</dbReference>
<dbReference type="InterPro" id="IPR023827">
    <property type="entry name" value="Peptidase_S8_Asp-AS"/>
</dbReference>
<gene>
    <name evidence="9" type="ORF">CMV30_13835</name>
</gene>
<feature type="active site" description="Charge relay system" evidence="5">
    <location>
        <position position="195"/>
    </location>
</feature>
<evidence type="ECO:0000256" key="7">
    <source>
        <dbReference type="SAM" id="MobiDB-lite"/>
    </source>
</evidence>
<feature type="region of interest" description="Disordered" evidence="7">
    <location>
        <begin position="21"/>
        <end position="44"/>
    </location>
</feature>
<keyword evidence="10" id="KW-1185">Reference proteome</keyword>
<dbReference type="SUPFAM" id="SSF52743">
    <property type="entry name" value="Subtilisin-like"/>
    <property type="match status" value="1"/>
</dbReference>
<dbReference type="Pfam" id="PF00082">
    <property type="entry name" value="Peptidase_S8"/>
    <property type="match status" value="1"/>
</dbReference>
<protein>
    <submittedName>
        <fullName evidence="9">Peptidase S8</fullName>
    </submittedName>
</protein>
<comment type="similarity">
    <text evidence="1 5 6">Belongs to the peptidase S8 family.</text>
</comment>
<dbReference type="PROSITE" id="PS00137">
    <property type="entry name" value="SUBTILASE_HIS"/>
    <property type="match status" value="1"/>
</dbReference>
<evidence type="ECO:0000256" key="3">
    <source>
        <dbReference type="ARBA" id="ARBA00022801"/>
    </source>
</evidence>
<proteinExistence type="inferred from homology"/>
<dbReference type="EMBL" id="CP023344">
    <property type="protein sequence ID" value="ATC64958.1"/>
    <property type="molecule type" value="Genomic_DNA"/>
</dbReference>
<dbReference type="KEGG" id="vbh:CMV30_13835"/>
<keyword evidence="2 5" id="KW-0645">Protease</keyword>
<dbReference type="GO" id="GO:0004252">
    <property type="term" value="F:serine-type endopeptidase activity"/>
    <property type="evidence" value="ECO:0007669"/>
    <property type="project" value="UniProtKB-UniRule"/>
</dbReference>
<evidence type="ECO:0000256" key="6">
    <source>
        <dbReference type="RuleBase" id="RU003355"/>
    </source>
</evidence>
<keyword evidence="3 5" id="KW-0378">Hydrolase</keyword>
<dbReference type="InterPro" id="IPR050131">
    <property type="entry name" value="Peptidase_S8_subtilisin-like"/>
</dbReference>
<dbReference type="AlphaFoldDB" id="A0A290QHZ9"/>
<accession>A0A290QHZ9</accession>
<evidence type="ECO:0000256" key="5">
    <source>
        <dbReference type="PROSITE-ProRule" id="PRU01240"/>
    </source>
</evidence>
<dbReference type="InterPro" id="IPR015500">
    <property type="entry name" value="Peptidase_S8_subtilisin-rel"/>
</dbReference>
<dbReference type="PRINTS" id="PR00723">
    <property type="entry name" value="SUBTILISIN"/>
</dbReference>
<dbReference type="Proteomes" id="UP000217265">
    <property type="component" value="Chromosome"/>
</dbReference>
<sequence>MLLLVAVWFFGEWRSGARKNQAEDRRSVAERKSGEEGAAGEVERAVGADEREGLARLAARERTEAEWRDLLRRRLERRTAREKEAIVIFKDDEAYRKFQARARAAGFFILRESAKLRAARVRYDTIAAVQQEVFQHVRDYEEIGANAFVDRPVRPVIEEDGRALAVRGELLRVLGVGAAVDRSQWGRGVIVAVLDSGVAGDAAFGSGRLRAVDVGLGLSPGSGDDDGHGTAVASIIAAGAGEVAGVAPAAQVVSVRVTAEDGRSDVFTVSEGIVAAVDAGAKVINISLGGYDTSVLLTRAVDYAEAAGAVIVAASGNDRMTMLAWPAAEARVISVGATDAAGRLAGFSNVGEGLKMTAPGVGGRAAWLGGERVLFSGTSASAPVVSGALAAVMSQKAGRSGREAWEILAARSDDAGAPGTDAEYGAGVLDLGWAMEGNPARVDLAVSSHWIERTADGAAGVSVVGGASGAGEVVDVVVQNRGGFAVAGAVLEIEAGGVKSRQVVPVIAAGASAVLKVPVDRIRVDAEGHWVLRTVVVAPGGMSDAVPENNERVSGLRVK</sequence>
<dbReference type="PROSITE" id="PS00138">
    <property type="entry name" value="SUBTILASE_SER"/>
    <property type="match status" value="1"/>
</dbReference>
<dbReference type="InterPro" id="IPR036852">
    <property type="entry name" value="Peptidase_S8/S53_dom_sf"/>
</dbReference>
<dbReference type="InterPro" id="IPR023828">
    <property type="entry name" value="Peptidase_S8_Ser-AS"/>
</dbReference>
<name>A0A290QHZ9_9BACT</name>
<keyword evidence="4 5" id="KW-0720">Serine protease</keyword>
<organism evidence="9 10">
    <name type="scientific">Nibricoccus aquaticus</name>
    <dbReference type="NCBI Taxonomy" id="2576891"/>
    <lineage>
        <taxon>Bacteria</taxon>
        <taxon>Pseudomonadati</taxon>
        <taxon>Verrucomicrobiota</taxon>
        <taxon>Opitutia</taxon>
        <taxon>Opitutales</taxon>
        <taxon>Opitutaceae</taxon>
        <taxon>Nibricoccus</taxon>
    </lineage>
</organism>